<keyword evidence="1" id="KW-0472">Membrane</keyword>
<protein>
    <submittedName>
        <fullName evidence="2">HXXEE domain-containing protein</fullName>
    </submittedName>
</protein>
<evidence type="ECO:0000256" key="1">
    <source>
        <dbReference type="SAM" id="Phobius"/>
    </source>
</evidence>
<feature type="transmembrane region" description="Helical" evidence="1">
    <location>
        <begin position="107"/>
        <end position="127"/>
    </location>
</feature>
<name>A0ABT9KER3_9PAST</name>
<keyword evidence="3" id="KW-1185">Reference proteome</keyword>
<organism evidence="2 3">
    <name type="scientific">Bisgaard Taxon 45</name>
    <dbReference type="NCBI Taxonomy" id="304289"/>
    <lineage>
        <taxon>Bacteria</taxon>
        <taxon>Pseudomonadati</taxon>
        <taxon>Pseudomonadota</taxon>
        <taxon>Gammaproteobacteria</taxon>
        <taxon>Pasteurellales</taxon>
        <taxon>Pasteurellaceae</taxon>
    </lineage>
</organism>
<keyword evidence="1" id="KW-1133">Transmembrane helix</keyword>
<feature type="transmembrane region" description="Helical" evidence="1">
    <location>
        <begin position="80"/>
        <end position="100"/>
    </location>
</feature>
<accession>A0ABT9KER3</accession>
<dbReference type="InterPro" id="IPR025671">
    <property type="entry name" value="HXXEE"/>
</dbReference>
<evidence type="ECO:0000313" key="3">
    <source>
        <dbReference type="Proteomes" id="UP001224083"/>
    </source>
</evidence>
<dbReference type="Proteomes" id="UP001224083">
    <property type="component" value="Unassembled WGS sequence"/>
</dbReference>
<proteinExistence type="predicted"/>
<keyword evidence="1" id="KW-0812">Transmembrane</keyword>
<dbReference type="Pfam" id="PF13787">
    <property type="entry name" value="HXXEE"/>
    <property type="match status" value="1"/>
</dbReference>
<reference evidence="2 3" key="1">
    <citation type="submission" date="2022-12" db="EMBL/GenBank/DDBJ databases">
        <title>Genome sequence of Pasteurellaceae Bisgaard Taxon 45.</title>
        <authorList>
            <person name="Foggin C."/>
            <person name="Rosen L.E."/>
            <person name="Henton M."/>
            <person name="Buys A."/>
            <person name="Floyd T."/>
            <person name="Turner A.D."/>
            <person name="Tarbin J."/>
            <person name="Lloyd A.S."/>
            <person name="Chaitezvi C."/>
            <person name="Ellis R.J."/>
            <person name="Roberts H.C."/>
            <person name="Dastjerdi A."/>
            <person name="Nunez A."/>
            <person name="Van Vliet A.H."/>
            <person name="Steinbach F."/>
        </authorList>
    </citation>
    <scope>NUCLEOTIDE SEQUENCE [LARGE SCALE GENOMIC DNA]</scope>
    <source>
        <strain evidence="2 3">VF20HR</strain>
    </source>
</reference>
<feature type="transmembrane region" description="Helical" evidence="1">
    <location>
        <begin position="139"/>
        <end position="161"/>
    </location>
</feature>
<dbReference type="EMBL" id="JAQAHH010000006">
    <property type="protein sequence ID" value="MDP9500553.1"/>
    <property type="molecule type" value="Genomic_DNA"/>
</dbReference>
<sequence>MQEYIWFFPLIFIFHELEELIGMKGFLSKNRLLFHQKYPFIYKVSQNFSTEGLAFAVLEEFILCITLCFCAFFMTSHVTSGLWLGAFIACTFHFVVHILQTLILRQYIPATITSLICLPISLWIIYQCFLAQEYGLTQIFPYLCIGFFLVVINLFFAQKLIGIFTRLMKSHLN</sequence>
<feature type="transmembrane region" description="Helical" evidence="1">
    <location>
        <begin position="48"/>
        <end position="74"/>
    </location>
</feature>
<evidence type="ECO:0000313" key="2">
    <source>
        <dbReference type="EMBL" id="MDP9500553.1"/>
    </source>
</evidence>
<gene>
    <name evidence="2" type="ORF">O7M46_06240</name>
</gene>
<comment type="caution">
    <text evidence="2">The sequence shown here is derived from an EMBL/GenBank/DDBJ whole genome shotgun (WGS) entry which is preliminary data.</text>
</comment>